<proteinExistence type="predicted"/>
<dbReference type="Proteomes" id="UP000002011">
    <property type="component" value="Chromosome"/>
</dbReference>
<evidence type="ECO:0000313" key="2">
    <source>
        <dbReference type="EMBL" id="ACT96882.1"/>
    </source>
</evidence>
<gene>
    <name evidence="2" type="ordered locus">Dfer_5693</name>
</gene>
<dbReference type="EMBL" id="CP001619">
    <property type="protein sequence ID" value="ACT96882.1"/>
    <property type="molecule type" value="Genomic_DNA"/>
</dbReference>
<dbReference type="Pfam" id="PF18480">
    <property type="entry name" value="DUF5615"/>
    <property type="match status" value="1"/>
</dbReference>
<evidence type="ECO:0000313" key="3">
    <source>
        <dbReference type="Proteomes" id="UP000002011"/>
    </source>
</evidence>
<dbReference type="RefSeq" id="WP_015815122.1">
    <property type="nucleotide sequence ID" value="NC_013037.1"/>
</dbReference>
<reference evidence="2 3" key="1">
    <citation type="journal article" date="2009" name="Stand. Genomic Sci.">
        <title>Complete genome sequence of Dyadobacter fermentans type strain (NS114).</title>
        <authorList>
            <person name="Lang E."/>
            <person name="Lapidus A."/>
            <person name="Chertkov O."/>
            <person name="Brettin T."/>
            <person name="Detter J.C."/>
            <person name="Han C."/>
            <person name="Copeland A."/>
            <person name="Glavina Del Rio T."/>
            <person name="Nolan M."/>
            <person name="Chen F."/>
            <person name="Lucas S."/>
            <person name="Tice H."/>
            <person name="Cheng J.F."/>
            <person name="Land M."/>
            <person name="Hauser L."/>
            <person name="Chang Y.J."/>
            <person name="Jeffries C.D."/>
            <person name="Kopitz M."/>
            <person name="Bruce D."/>
            <person name="Goodwin L."/>
            <person name="Pitluck S."/>
            <person name="Ovchinnikova G."/>
            <person name="Pati A."/>
            <person name="Ivanova N."/>
            <person name="Mavrommatis K."/>
            <person name="Chen A."/>
            <person name="Palaniappan K."/>
            <person name="Chain P."/>
            <person name="Bristow J."/>
            <person name="Eisen J.A."/>
            <person name="Markowitz V."/>
            <person name="Hugenholtz P."/>
            <person name="Goker M."/>
            <person name="Rohde M."/>
            <person name="Kyrpides N.C."/>
            <person name="Klenk H.P."/>
        </authorList>
    </citation>
    <scope>NUCLEOTIDE SEQUENCE [LARGE SCALE GENOMIC DNA]</scope>
    <source>
        <strain evidence="3">ATCC 700827 / DSM 18053 / CIP 107007 / KCTC 52180 / NS114</strain>
    </source>
</reference>
<dbReference type="STRING" id="471854.Dfer_5693"/>
<accession>C6VWY2</accession>
<organism evidence="2 3">
    <name type="scientific">Dyadobacter fermentans (strain ATCC 700827 / DSM 18053 / CIP 107007 / KCTC 52180 / NS114)</name>
    <dbReference type="NCBI Taxonomy" id="471854"/>
    <lineage>
        <taxon>Bacteria</taxon>
        <taxon>Pseudomonadati</taxon>
        <taxon>Bacteroidota</taxon>
        <taxon>Cytophagia</taxon>
        <taxon>Cytophagales</taxon>
        <taxon>Spirosomataceae</taxon>
        <taxon>Dyadobacter</taxon>
    </lineage>
</organism>
<name>C6VWY2_DYAFD</name>
<dbReference type="OrthoDB" id="8085537at2"/>
<protein>
    <recommendedName>
        <fullName evidence="1">DUF5615 domain-containing protein</fullName>
    </recommendedName>
</protein>
<dbReference type="eggNOG" id="COG4634">
    <property type="taxonomic scope" value="Bacteria"/>
</dbReference>
<dbReference type="HOGENOM" id="CLU_156527_0_0_10"/>
<sequence length="111" mass="12596">MKLLLDENVPKRLKLDFPEYEVSTVRELGWNGMRDGDLLREASNEGFAALLTFDKNIRYQQNFSKSSIAVFILIAKNNTYLELTKLSPLIRRLLEKSLNSGPVAVYEGMGA</sequence>
<dbReference type="AlphaFoldDB" id="C6VWY2"/>
<dbReference type="InterPro" id="IPR041049">
    <property type="entry name" value="DUF5615"/>
</dbReference>
<evidence type="ECO:0000259" key="1">
    <source>
        <dbReference type="Pfam" id="PF18480"/>
    </source>
</evidence>
<feature type="domain" description="DUF5615" evidence="1">
    <location>
        <begin position="1"/>
        <end position="86"/>
    </location>
</feature>
<keyword evidence="3" id="KW-1185">Reference proteome</keyword>
<dbReference type="KEGG" id="dfe:Dfer_5693"/>